<organism evidence="1 2">
    <name type="scientific">Talaromyces rugulosus</name>
    <name type="common">Penicillium rugulosum</name>
    <dbReference type="NCBI Taxonomy" id="121627"/>
    <lineage>
        <taxon>Eukaryota</taxon>
        <taxon>Fungi</taxon>
        <taxon>Dikarya</taxon>
        <taxon>Ascomycota</taxon>
        <taxon>Pezizomycotina</taxon>
        <taxon>Eurotiomycetes</taxon>
        <taxon>Eurotiomycetidae</taxon>
        <taxon>Eurotiales</taxon>
        <taxon>Trichocomaceae</taxon>
        <taxon>Talaromyces</taxon>
        <taxon>Talaromyces sect. Islandici</taxon>
    </lineage>
</organism>
<dbReference type="EMBL" id="CP055903">
    <property type="protein sequence ID" value="QKX64421.1"/>
    <property type="molecule type" value="Genomic_DNA"/>
</dbReference>
<dbReference type="RefSeq" id="XP_035350594.1">
    <property type="nucleotide sequence ID" value="XM_035494701.1"/>
</dbReference>
<dbReference type="InterPro" id="IPR029058">
    <property type="entry name" value="AB_hydrolase_fold"/>
</dbReference>
<dbReference type="Gene3D" id="3.40.50.1820">
    <property type="entry name" value="alpha/beta hydrolase"/>
    <property type="match status" value="1"/>
</dbReference>
<sequence length="360" mass="39811">MVSSISPLNTYKAPDSLLSRKTIHVAGVLTTVFGLDELPDDASEVVCLWLMHPRLDTKEDMAGVATTIVDHWNRKSKSSTNGKRRGLIAVAFDARNHGTRLVDPLSNETWRTGNERHAQDMFSVYMSTARDVSLLIDYLPGYIFPTSERTISTHFVLGVSLGGHAAWNCLLHEPRITAGVVVVGMPDYVYLMTDRARLSKLSSWTKTDPPGINFLGSQHFPTSLLETVSKYDPAAFLLGNLVGNGPTKAASLPDPSPQEKEQVRPRLNHLKRKRILNLSGISDKLVPYRTSDPFLSWLKRAVAPDGWFGDGCVHLEDLRFEGAAHDFTPAMMNEVLRFVDESMTALDAPTNAGTVREAKI</sequence>
<proteinExistence type="predicted"/>
<gene>
    <name evidence="1" type="ORF">TRUGW13939_11595</name>
</gene>
<name>A0A7H8RFD3_TALRU</name>
<evidence type="ECO:0008006" key="3">
    <source>
        <dbReference type="Google" id="ProtNLM"/>
    </source>
</evidence>
<evidence type="ECO:0000313" key="2">
    <source>
        <dbReference type="Proteomes" id="UP000509510"/>
    </source>
</evidence>
<evidence type="ECO:0000313" key="1">
    <source>
        <dbReference type="EMBL" id="QKX64421.1"/>
    </source>
</evidence>
<dbReference type="KEGG" id="trg:TRUGW13939_11595"/>
<protein>
    <recommendedName>
        <fullName evidence="3">AB hydrolase-1 domain-containing protein</fullName>
    </recommendedName>
</protein>
<dbReference type="AlphaFoldDB" id="A0A7H8RFD3"/>
<dbReference type="PANTHER" id="PTHR47381:SF3">
    <property type="entry name" value="ALPHA_BETA-HYDROLASES SUPERFAMILY PROTEIN"/>
    <property type="match status" value="1"/>
</dbReference>
<dbReference type="Proteomes" id="UP000509510">
    <property type="component" value="Chromosome VI"/>
</dbReference>
<keyword evidence="2" id="KW-1185">Reference proteome</keyword>
<dbReference type="GeneID" id="55999072"/>
<dbReference type="PANTHER" id="PTHR47381">
    <property type="entry name" value="ALPHA/BETA-HYDROLASES SUPERFAMILY PROTEIN"/>
    <property type="match status" value="1"/>
</dbReference>
<dbReference type="OrthoDB" id="2152248at2759"/>
<accession>A0A7H8RFD3</accession>
<dbReference type="SUPFAM" id="SSF53474">
    <property type="entry name" value="alpha/beta-Hydrolases"/>
    <property type="match status" value="1"/>
</dbReference>
<reference evidence="2" key="1">
    <citation type="submission" date="2020-06" db="EMBL/GenBank/DDBJ databases">
        <title>A chromosome-scale genome assembly of Talaromyces rugulosus W13939.</title>
        <authorList>
            <person name="Wang B."/>
            <person name="Guo L."/>
            <person name="Ye K."/>
            <person name="Wang L."/>
        </authorList>
    </citation>
    <scope>NUCLEOTIDE SEQUENCE [LARGE SCALE GENOMIC DNA]</scope>
    <source>
        <strain evidence="2">W13939</strain>
    </source>
</reference>